<proteinExistence type="predicted"/>
<evidence type="ECO:0000313" key="2">
    <source>
        <dbReference type="Proteomes" id="UP000054925"/>
    </source>
</evidence>
<dbReference type="AlphaFoldDB" id="A0A158KZH8"/>
<gene>
    <name evidence="1" type="ORF">AWB67_07216</name>
</gene>
<evidence type="ECO:0000313" key="1">
    <source>
        <dbReference type="EMBL" id="SAL86524.1"/>
    </source>
</evidence>
<protein>
    <submittedName>
        <fullName evidence="1">Uncharacterized protein</fullName>
    </submittedName>
</protein>
<reference evidence="1" key="1">
    <citation type="submission" date="2016-01" db="EMBL/GenBank/DDBJ databases">
        <authorList>
            <person name="Peeters C."/>
        </authorList>
    </citation>
    <scope>NUCLEOTIDE SEQUENCE [LARGE SCALE GENOMIC DNA]</scope>
    <source>
        <strain evidence="1">LMG 22937</strain>
    </source>
</reference>
<accession>A0A158KZH8</accession>
<sequence length="62" mass="6955">MFFINNAGLKVDDGIPRWSQTHMIHGVKIAKKVDDTSGDRFHMSCLFCVISNVPGRVHARSL</sequence>
<keyword evidence="2" id="KW-1185">Reference proteome</keyword>
<organism evidence="1 2">
    <name type="scientific">Caballeronia terrestris</name>
    <dbReference type="NCBI Taxonomy" id="1226301"/>
    <lineage>
        <taxon>Bacteria</taxon>
        <taxon>Pseudomonadati</taxon>
        <taxon>Pseudomonadota</taxon>
        <taxon>Betaproteobacteria</taxon>
        <taxon>Burkholderiales</taxon>
        <taxon>Burkholderiaceae</taxon>
        <taxon>Caballeronia</taxon>
    </lineage>
</organism>
<comment type="caution">
    <text evidence="1">The sequence shown here is derived from an EMBL/GenBank/DDBJ whole genome shotgun (WGS) entry which is preliminary data.</text>
</comment>
<dbReference type="EMBL" id="FCOL02000249">
    <property type="protein sequence ID" value="SAL86524.1"/>
    <property type="molecule type" value="Genomic_DNA"/>
</dbReference>
<dbReference type="Proteomes" id="UP000054925">
    <property type="component" value="Unassembled WGS sequence"/>
</dbReference>
<name>A0A158KZH8_9BURK</name>